<organism evidence="3 4">
    <name type="scientific">Actinomadura litoris</name>
    <dbReference type="NCBI Taxonomy" id="2678616"/>
    <lineage>
        <taxon>Bacteria</taxon>
        <taxon>Bacillati</taxon>
        <taxon>Actinomycetota</taxon>
        <taxon>Actinomycetes</taxon>
        <taxon>Streptosporangiales</taxon>
        <taxon>Thermomonosporaceae</taxon>
        <taxon>Actinomadura</taxon>
    </lineage>
</organism>
<dbReference type="Pfam" id="PF20271">
    <property type="entry name" value="CATASP"/>
    <property type="match status" value="1"/>
</dbReference>
<comment type="caution">
    <text evidence="3">The sequence shown here is derived from an EMBL/GenBank/DDBJ whole genome shotgun (WGS) entry which is preliminary data.</text>
</comment>
<dbReference type="InterPro" id="IPR046924">
    <property type="entry name" value="CATASP"/>
</dbReference>
<dbReference type="Proteomes" id="UP000432015">
    <property type="component" value="Unassembled WGS sequence"/>
</dbReference>
<dbReference type="AlphaFoldDB" id="A0A7K1KXJ0"/>
<evidence type="ECO:0000256" key="1">
    <source>
        <dbReference type="SAM" id="MobiDB-lite"/>
    </source>
</evidence>
<proteinExistence type="predicted"/>
<name>A0A7K1KXJ0_9ACTN</name>
<accession>A0A7K1KXJ0</accession>
<evidence type="ECO:0000313" key="3">
    <source>
        <dbReference type="EMBL" id="MUN36920.1"/>
    </source>
</evidence>
<dbReference type="RefSeq" id="WP_156215955.1">
    <property type="nucleotide sequence ID" value="NZ_WOFH01000003.1"/>
</dbReference>
<gene>
    <name evidence="3" type="ORF">GNZ18_09960</name>
</gene>
<sequence>MRLPEAAFDLSNSAPRTAEIIKDALTVLADLQGWELPLERWERIEAVTIRMQEACAAGDEEAFWGASADLESMAPNRITRIGDTPVVPPPPPIRERANQLIHSLGGKTARTSDIFGAERAGEDDAGDTDDRVADR</sequence>
<reference evidence="3 4" key="1">
    <citation type="submission" date="2019-11" db="EMBL/GenBank/DDBJ databases">
        <authorList>
            <person name="Cao P."/>
        </authorList>
    </citation>
    <scope>NUCLEOTIDE SEQUENCE [LARGE SCALE GENOMIC DNA]</scope>
    <source>
        <strain evidence="3 4">NEAU-AAG5</strain>
    </source>
</reference>
<evidence type="ECO:0000313" key="4">
    <source>
        <dbReference type="Proteomes" id="UP000432015"/>
    </source>
</evidence>
<evidence type="ECO:0000259" key="2">
    <source>
        <dbReference type="Pfam" id="PF20271"/>
    </source>
</evidence>
<dbReference type="EMBL" id="WOFH01000003">
    <property type="protein sequence ID" value="MUN36920.1"/>
    <property type="molecule type" value="Genomic_DNA"/>
</dbReference>
<protein>
    <recommendedName>
        <fullName evidence="2">CATRA-Associated Small Protein domain-containing protein</fullName>
    </recommendedName>
</protein>
<feature type="domain" description="CATRA-Associated Small Protein" evidence="2">
    <location>
        <begin position="23"/>
        <end position="106"/>
    </location>
</feature>
<feature type="region of interest" description="Disordered" evidence="1">
    <location>
        <begin position="111"/>
        <end position="135"/>
    </location>
</feature>
<keyword evidence="4" id="KW-1185">Reference proteome</keyword>